<feature type="domain" description="PKS/mFAS DH" evidence="2">
    <location>
        <begin position="149"/>
        <end position="296"/>
    </location>
</feature>
<evidence type="ECO:0000313" key="4">
    <source>
        <dbReference type="Proteomes" id="UP000015100"/>
    </source>
</evidence>
<evidence type="ECO:0000259" key="2">
    <source>
        <dbReference type="PROSITE" id="PS52019"/>
    </source>
</evidence>
<evidence type="ECO:0000256" key="1">
    <source>
        <dbReference type="PROSITE-ProRule" id="PRU01363"/>
    </source>
</evidence>
<dbReference type="EMBL" id="AQGS01001127">
    <property type="protein sequence ID" value="EPS35547.1"/>
    <property type="molecule type" value="Genomic_DNA"/>
</dbReference>
<dbReference type="InterPro" id="IPR016035">
    <property type="entry name" value="Acyl_Trfase/lysoPLipase"/>
</dbReference>
<feature type="region of interest" description="N-terminal hotdog fold" evidence="1">
    <location>
        <begin position="149"/>
        <end position="283"/>
    </location>
</feature>
<accession>S8BJW8</accession>
<dbReference type="InterPro" id="IPR050091">
    <property type="entry name" value="PKS_NRPS_Biosynth_Enz"/>
</dbReference>
<dbReference type="GO" id="GO:0004312">
    <property type="term" value="F:fatty acid synthase activity"/>
    <property type="evidence" value="ECO:0007669"/>
    <property type="project" value="TreeGrafter"/>
</dbReference>
<dbReference type="GO" id="GO:0044550">
    <property type="term" value="P:secondary metabolite biosynthetic process"/>
    <property type="evidence" value="ECO:0007669"/>
    <property type="project" value="TreeGrafter"/>
</dbReference>
<comment type="caution">
    <text evidence="1">Lacks conserved residue(s) required for the propagation of feature annotation.</text>
</comment>
<dbReference type="GO" id="GO:0006633">
    <property type="term" value="P:fatty acid biosynthetic process"/>
    <property type="evidence" value="ECO:0007669"/>
    <property type="project" value="TreeGrafter"/>
</dbReference>
<dbReference type="AlphaFoldDB" id="S8BJW8"/>
<dbReference type="InterPro" id="IPR042104">
    <property type="entry name" value="PKS_dehydratase_sf"/>
</dbReference>
<sequence length="296" mass="33332">MDQAAVNSSYWRNNLESPVQFAKAISQLTHLGAYHLVEVGPHSTLELPIKQTRIKLGVTEGRLLYTPAIIRNKNAIESILNMAGLLYLHGHSVSFDKINSLEGIGKGSSRISYRVIHDLPAYRWTYSDSPLWYEPRVSSGLRFRKYPRHELLGSKIPGGNGLEHSWKNTVRLDECKWLADHKLDETIVFPGAGYIAMALEALRQTAEPTGKFMANLKNMYILSTLVIPNSQTGFVELFTTLRPTPITKATTSDEWWDFSIVSFQDGISTTHATGSGRITNKQEGIERKVKTPELWF</sequence>
<dbReference type="Proteomes" id="UP000015100">
    <property type="component" value="Unassembled WGS sequence"/>
</dbReference>
<reference evidence="3 4" key="1">
    <citation type="journal article" date="2013" name="PLoS Genet.">
        <title>Genomic mechanisms accounting for the adaptation to parasitism in nematode-trapping fungi.</title>
        <authorList>
            <person name="Meerupati T."/>
            <person name="Andersson K.M."/>
            <person name="Friman E."/>
            <person name="Kumar D."/>
            <person name="Tunlid A."/>
            <person name="Ahren D."/>
        </authorList>
    </citation>
    <scope>NUCLEOTIDE SEQUENCE [LARGE SCALE GENOMIC DNA]</scope>
    <source>
        <strain evidence="3 4">CBS 200.50</strain>
    </source>
</reference>
<dbReference type="HOGENOM" id="CLU_940159_0_0_1"/>
<dbReference type="SMART" id="SM00826">
    <property type="entry name" value="PKS_DH"/>
    <property type="match status" value="1"/>
</dbReference>
<evidence type="ECO:0000313" key="3">
    <source>
        <dbReference type="EMBL" id="EPS35547.1"/>
    </source>
</evidence>
<gene>
    <name evidence="3" type="ORF">H072_11028</name>
</gene>
<dbReference type="InterPro" id="IPR001227">
    <property type="entry name" value="Ac_transferase_dom_sf"/>
</dbReference>
<dbReference type="OMA" id="ECKWLAD"/>
<name>S8BJW8_DACHA</name>
<dbReference type="InterPro" id="IPR049552">
    <property type="entry name" value="PKS_DH_N"/>
</dbReference>
<dbReference type="OrthoDB" id="4779096at2759"/>
<dbReference type="PROSITE" id="PS52019">
    <property type="entry name" value="PKS_MFAS_DH"/>
    <property type="match status" value="1"/>
</dbReference>
<reference evidence="4" key="2">
    <citation type="submission" date="2013-04" db="EMBL/GenBank/DDBJ databases">
        <title>Genomic mechanisms accounting for the adaptation to parasitism in nematode-trapping fungi.</title>
        <authorList>
            <person name="Ahren D.G."/>
        </authorList>
    </citation>
    <scope>NUCLEOTIDE SEQUENCE [LARGE SCALE GENOMIC DNA]</scope>
    <source>
        <strain evidence="4">CBS 200.50</strain>
    </source>
</reference>
<keyword evidence="4" id="KW-1185">Reference proteome</keyword>
<dbReference type="SUPFAM" id="SSF52151">
    <property type="entry name" value="FabD/lysophospholipase-like"/>
    <property type="match status" value="1"/>
</dbReference>
<dbReference type="eggNOG" id="KOG1202">
    <property type="taxonomic scope" value="Eukaryota"/>
</dbReference>
<dbReference type="InterPro" id="IPR049900">
    <property type="entry name" value="PKS_mFAS_DH"/>
</dbReference>
<dbReference type="PANTHER" id="PTHR43775">
    <property type="entry name" value="FATTY ACID SYNTHASE"/>
    <property type="match status" value="1"/>
</dbReference>
<protein>
    <recommendedName>
        <fullName evidence="2">PKS/mFAS DH domain-containing protein</fullName>
    </recommendedName>
</protein>
<dbReference type="Pfam" id="PF21089">
    <property type="entry name" value="PKS_DH_N"/>
    <property type="match status" value="1"/>
</dbReference>
<organism evidence="3 4">
    <name type="scientific">Dactylellina haptotyla (strain CBS 200.50)</name>
    <name type="common">Nematode-trapping fungus</name>
    <name type="synonym">Monacrosporium haptotylum</name>
    <dbReference type="NCBI Taxonomy" id="1284197"/>
    <lineage>
        <taxon>Eukaryota</taxon>
        <taxon>Fungi</taxon>
        <taxon>Dikarya</taxon>
        <taxon>Ascomycota</taxon>
        <taxon>Pezizomycotina</taxon>
        <taxon>Orbiliomycetes</taxon>
        <taxon>Orbiliales</taxon>
        <taxon>Orbiliaceae</taxon>
        <taxon>Dactylellina</taxon>
    </lineage>
</organism>
<comment type="caution">
    <text evidence="3">The sequence shown here is derived from an EMBL/GenBank/DDBJ whole genome shotgun (WGS) entry which is preliminary data.</text>
</comment>
<dbReference type="Gene3D" id="3.40.366.10">
    <property type="entry name" value="Malonyl-Coenzyme A Acyl Carrier Protein, domain 2"/>
    <property type="match status" value="1"/>
</dbReference>
<dbReference type="Gene3D" id="3.10.129.110">
    <property type="entry name" value="Polyketide synthase dehydratase"/>
    <property type="match status" value="1"/>
</dbReference>
<dbReference type="PANTHER" id="PTHR43775:SF50">
    <property type="entry name" value="HIGHLY REDUCING POLYKETIDE SYNTHASE SRDA"/>
    <property type="match status" value="1"/>
</dbReference>
<dbReference type="STRING" id="1284197.S8BJW8"/>
<proteinExistence type="predicted"/>
<dbReference type="InterPro" id="IPR020807">
    <property type="entry name" value="PKS_DH"/>
</dbReference>